<keyword evidence="16" id="KW-1185">Reference proteome</keyword>
<comment type="pathway">
    <text evidence="2 11">Glycan biosynthesis; starch biosynthesis.</text>
</comment>
<evidence type="ECO:0000256" key="5">
    <source>
        <dbReference type="ARBA" id="ARBA00022640"/>
    </source>
</evidence>
<dbReference type="Pfam" id="PF00534">
    <property type="entry name" value="Glycos_transf_1"/>
    <property type="match status" value="1"/>
</dbReference>
<sequence>MSGWQVVVHRAPCTTPVCSTSYRPATLSERAACPQQRQRNLHSGLCRHRGYAPDLAGCGAEQSSSSFVARVSSLEQSTSPSPNVHAEGPDIDPSTGQAIPGKAKTRFNIVFVSSEVAPWSKTGGLGDVCGSLPPALAARGHRVMVIAPMYKEYKGTKALDLEIEILGTPISYYHLHERGVDWLFVDNPGCFQRPGGLYGDTAGTYGDNQYRFALLSQAALEAPLQLQLPGGRYGEDCLFIANDWHASMTAVYLAGKYRPHGVYSDARCILAIHNLRHQGVFPPGTFKTLGLPGNWYGSLEWQYPPHQRQGAYEEEGRAINTLKGGIITSDRVCTVSPGYAWEIQTPEGGWGLEGLLRSRAYALNGVLNGIDDEEWNPQSDPHIDTQYNGSTFSRGKAANKAALQRELGLPERPDVPLFGFIGRLDYQKGADLILAAAPWLLAQDVQLICLGTGESGLEGGMRWLENTYPDKARGWVGFNVPMSHKITAGCDLQLMPSRFEPCGLNQLYAMRYGTVPVAHATGGLRDTVLPFNPWDGTGTGWTFSPCTQEAFTSALANALQTFHAHPDSFHALQQRGLRRDSSWNKAAAEYEQIFEWAKFDRPYCS</sequence>
<evidence type="ECO:0000256" key="9">
    <source>
        <dbReference type="ARBA" id="ARBA00022946"/>
    </source>
</evidence>
<dbReference type="SUPFAM" id="SSF53756">
    <property type="entry name" value="UDP-Glycosyltransferase/glycogen phosphorylase"/>
    <property type="match status" value="1"/>
</dbReference>
<keyword evidence="6 11" id="KW-0328">Glycosyltransferase</keyword>
<feature type="domain" description="Starch synthase catalytic" evidence="14">
    <location>
        <begin position="108"/>
        <end position="357"/>
    </location>
</feature>
<evidence type="ECO:0000256" key="7">
    <source>
        <dbReference type="ARBA" id="ARBA00022679"/>
    </source>
</evidence>
<dbReference type="AlphaFoldDB" id="A0AAW1P1P3"/>
<feature type="region of interest" description="Disordered" evidence="12">
    <location>
        <begin position="71"/>
        <end position="98"/>
    </location>
</feature>
<keyword evidence="7" id="KW-0808">Transferase</keyword>
<evidence type="ECO:0000313" key="15">
    <source>
        <dbReference type="EMBL" id="KAK9802897.1"/>
    </source>
</evidence>
<dbReference type="Proteomes" id="UP001465755">
    <property type="component" value="Unassembled WGS sequence"/>
</dbReference>
<dbReference type="CDD" id="cd03791">
    <property type="entry name" value="GT5_Glycogen_synthase_DULL1-like"/>
    <property type="match status" value="1"/>
</dbReference>
<dbReference type="InterPro" id="IPR011835">
    <property type="entry name" value="GS/SS"/>
</dbReference>
<reference evidence="15 16" key="1">
    <citation type="journal article" date="2024" name="Nat. Commun.">
        <title>Phylogenomics reveals the evolutionary origins of lichenization in chlorophyte algae.</title>
        <authorList>
            <person name="Puginier C."/>
            <person name="Libourel C."/>
            <person name="Otte J."/>
            <person name="Skaloud P."/>
            <person name="Haon M."/>
            <person name="Grisel S."/>
            <person name="Petersen M."/>
            <person name="Berrin J.G."/>
            <person name="Delaux P.M."/>
            <person name="Dal Grande F."/>
            <person name="Keller J."/>
        </authorList>
    </citation>
    <scope>NUCLEOTIDE SEQUENCE [LARGE SCALE GENOMIC DNA]</scope>
    <source>
        <strain evidence="15 16">SAG 2036</strain>
    </source>
</reference>
<dbReference type="HAMAP" id="MF_00484">
    <property type="entry name" value="Glycogen_synth"/>
    <property type="match status" value="1"/>
</dbReference>
<dbReference type="FunFam" id="3.40.50.2000:FF:000048">
    <property type="entry name" value="Starch synthase, chloroplastic/amyloplastic"/>
    <property type="match status" value="1"/>
</dbReference>
<dbReference type="GO" id="GO:0009507">
    <property type="term" value="C:chloroplast"/>
    <property type="evidence" value="ECO:0007669"/>
    <property type="project" value="UniProtKB-SubCell"/>
</dbReference>
<dbReference type="EMBL" id="JALJOQ010000065">
    <property type="protein sequence ID" value="KAK9802897.1"/>
    <property type="molecule type" value="Genomic_DNA"/>
</dbReference>
<evidence type="ECO:0000256" key="3">
    <source>
        <dbReference type="ARBA" id="ARBA00010281"/>
    </source>
</evidence>
<dbReference type="Gene3D" id="3.40.50.2000">
    <property type="entry name" value="Glycogen Phosphorylase B"/>
    <property type="match status" value="2"/>
</dbReference>
<proteinExistence type="inferred from homology"/>
<dbReference type="GO" id="GO:0009501">
    <property type="term" value="C:amyloplast"/>
    <property type="evidence" value="ECO:0007669"/>
    <property type="project" value="UniProtKB-SubCell"/>
</dbReference>
<comment type="caution">
    <text evidence="15">The sequence shown here is derived from an EMBL/GenBank/DDBJ whole genome shotgun (WGS) entry which is preliminary data.</text>
</comment>
<evidence type="ECO:0000259" key="13">
    <source>
        <dbReference type="Pfam" id="PF00534"/>
    </source>
</evidence>
<evidence type="ECO:0000256" key="11">
    <source>
        <dbReference type="RuleBase" id="RU361232"/>
    </source>
</evidence>
<keyword evidence="5" id="KW-0934">Plastid</keyword>
<evidence type="ECO:0000256" key="1">
    <source>
        <dbReference type="ARBA" id="ARBA00001478"/>
    </source>
</evidence>
<dbReference type="PANTHER" id="PTHR45825:SF11">
    <property type="entry name" value="ALPHA AMYLASE DOMAIN-CONTAINING PROTEIN"/>
    <property type="match status" value="1"/>
</dbReference>
<dbReference type="GO" id="GO:0010021">
    <property type="term" value="P:amylopectin biosynthetic process"/>
    <property type="evidence" value="ECO:0007669"/>
    <property type="project" value="UniProtKB-ARBA"/>
</dbReference>
<keyword evidence="4 11" id="KW-0150">Chloroplast</keyword>
<feature type="domain" description="Glycosyl transferase family 1" evidence="13">
    <location>
        <begin position="412"/>
        <end position="560"/>
    </location>
</feature>
<comment type="subcellular location">
    <subcellularLocation>
        <location evidence="11">Plastid</location>
        <location evidence="11">Chloroplast</location>
    </subcellularLocation>
    <subcellularLocation>
        <location evidence="11">Plastid</location>
        <location evidence="11">Amyloplast</location>
    </subcellularLocation>
</comment>
<evidence type="ECO:0000313" key="16">
    <source>
        <dbReference type="Proteomes" id="UP001465755"/>
    </source>
</evidence>
<dbReference type="InterPro" id="IPR013534">
    <property type="entry name" value="Starch_synth_cat_dom"/>
</dbReference>
<dbReference type="EC" id="2.4.1.-" evidence="11"/>
<dbReference type="Pfam" id="PF08323">
    <property type="entry name" value="Glyco_transf_5"/>
    <property type="match status" value="1"/>
</dbReference>
<keyword evidence="10 11" id="KW-0035">Amyloplast</keyword>
<gene>
    <name evidence="15" type="ORF">WJX73_003216</name>
</gene>
<protein>
    <recommendedName>
        <fullName evidence="11">Starch synthase, chloroplastic/amyloplastic</fullName>
        <ecNumber evidence="11">2.4.1.-</ecNumber>
    </recommendedName>
</protein>
<evidence type="ECO:0000256" key="12">
    <source>
        <dbReference type="SAM" id="MobiDB-lite"/>
    </source>
</evidence>
<comment type="catalytic activity">
    <reaction evidence="1">
        <text>[(1-&gt;4)-alpha-D-glucosyl](n) + ADP-alpha-D-glucose = [(1-&gt;4)-alpha-D-glucosyl](n+1) + ADP + H(+)</text>
        <dbReference type="Rhea" id="RHEA:18189"/>
        <dbReference type="Rhea" id="RHEA-COMP:9584"/>
        <dbReference type="Rhea" id="RHEA-COMP:9587"/>
        <dbReference type="ChEBI" id="CHEBI:15378"/>
        <dbReference type="ChEBI" id="CHEBI:15444"/>
        <dbReference type="ChEBI" id="CHEBI:57498"/>
        <dbReference type="ChEBI" id="CHEBI:456216"/>
        <dbReference type="EC" id="2.4.1.21"/>
    </reaction>
</comment>
<comment type="similarity">
    <text evidence="3 11">Belongs to the glycosyltransferase 1 family. Bacterial/plant glycogen synthase subfamily.</text>
</comment>
<evidence type="ECO:0000256" key="4">
    <source>
        <dbReference type="ARBA" id="ARBA00022528"/>
    </source>
</evidence>
<dbReference type="GO" id="GO:0009011">
    <property type="term" value="F:alpha-1,4-glucan glucosyltransferase (ADP-glucose donor) activity"/>
    <property type="evidence" value="ECO:0007669"/>
    <property type="project" value="UniProtKB-EC"/>
</dbReference>
<name>A0AAW1P1P3_9CHLO</name>
<evidence type="ECO:0000256" key="2">
    <source>
        <dbReference type="ARBA" id="ARBA00004727"/>
    </source>
</evidence>
<evidence type="ECO:0000256" key="6">
    <source>
        <dbReference type="ARBA" id="ARBA00022676"/>
    </source>
</evidence>
<keyword evidence="8 11" id="KW-0750">Starch biosynthesis</keyword>
<dbReference type="GO" id="GO:0004373">
    <property type="term" value="F:alpha-1,4-glucan glucosyltransferase (UDP-glucose donor) activity"/>
    <property type="evidence" value="ECO:0007669"/>
    <property type="project" value="InterPro"/>
</dbReference>
<dbReference type="PANTHER" id="PTHR45825">
    <property type="entry name" value="GRANULE-BOUND STARCH SYNTHASE 1, CHLOROPLASTIC/AMYLOPLASTIC"/>
    <property type="match status" value="1"/>
</dbReference>
<dbReference type="GO" id="GO:0019252">
    <property type="term" value="P:starch biosynthetic process"/>
    <property type="evidence" value="ECO:0007669"/>
    <property type="project" value="UniProtKB-UniRule"/>
</dbReference>
<keyword evidence="9" id="KW-0809">Transit peptide</keyword>
<evidence type="ECO:0000259" key="14">
    <source>
        <dbReference type="Pfam" id="PF08323"/>
    </source>
</evidence>
<dbReference type="InterPro" id="IPR001296">
    <property type="entry name" value="Glyco_trans_1"/>
</dbReference>
<evidence type="ECO:0000256" key="10">
    <source>
        <dbReference type="ARBA" id="ARBA00023234"/>
    </source>
</evidence>
<evidence type="ECO:0000256" key="8">
    <source>
        <dbReference type="ARBA" id="ARBA00022922"/>
    </source>
</evidence>
<organism evidence="15 16">
    <name type="scientific">Symbiochloris irregularis</name>
    <dbReference type="NCBI Taxonomy" id="706552"/>
    <lineage>
        <taxon>Eukaryota</taxon>
        <taxon>Viridiplantae</taxon>
        <taxon>Chlorophyta</taxon>
        <taxon>core chlorophytes</taxon>
        <taxon>Trebouxiophyceae</taxon>
        <taxon>Trebouxiales</taxon>
        <taxon>Trebouxiaceae</taxon>
        <taxon>Symbiochloris</taxon>
    </lineage>
</organism>
<dbReference type="NCBIfam" id="TIGR02095">
    <property type="entry name" value="glgA"/>
    <property type="match status" value="1"/>
</dbReference>
<accession>A0AAW1P1P3</accession>